<dbReference type="KEGG" id="hja:BST95_07565"/>
<dbReference type="EC" id="3.5.1.44" evidence="5"/>
<dbReference type="InterPro" id="IPR035909">
    <property type="entry name" value="CheB_C"/>
</dbReference>
<dbReference type="CDD" id="cd16432">
    <property type="entry name" value="CheB_Rec"/>
    <property type="match status" value="1"/>
</dbReference>
<dbReference type="GO" id="GO:0000156">
    <property type="term" value="F:phosphorelay response regulator activity"/>
    <property type="evidence" value="ECO:0007669"/>
    <property type="project" value="InterPro"/>
</dbReference>
<organism evidence="10 11">
    <name type="scientific">Halioglobus japonicus</name>
    <dbReference type="NCBI Taxonomy" id="930805"/>
    <lineage>
        <taxon>Bacteria</taxon>
        <taxon>Pseudomonadati</taxon>
        <taxon>Pseudomonadota</taxon>
        <taxon>Gammaproteobacteria</taxon>
        <taxon>Cellvibrionales</taxon>
        <taxon>Halieaceae</taxon>
        <taxon>Halioglobus</taxon>
    </lineage>
</organism>
<comment type="function">
    <text evidence="5">Involved in chemotaxis. Part of a chemotaxis signal transduction system that modulates chemotaxis in response to various stimuli. Catalyzes the demethylation of specific methylglutamate residues introduced into the chemoreceptors (methyl-accepting chemotaxis proteins or MCP) by CheR. Also mediates the irreversible deamidation of specific glutamine residues to glutamic acid.</text>
</comment>
<dbReference type="InterPro" id="IPR001789">
    <property type="entry name" value="Sig_transdc_resp-reg_receiver"/>
</dbReference>
<dbReference type="PROSITE" id="PS50122">
    <property type="entry name" value="CHEB"/>
    <property type="match status" value="1"/>
</dbReference>
<feature type="active site" evidence="5 6">
    <location>
        <position position="177"/>
    </location>
</feature>
<keyword evidence="1 5" id="KW-0963">Cytoplasm</keyword>
<evidence type="ECO:0000259" key="9">
    <source>
        <dbReference type="PROSITE" id="PS50122"/>
    </source>
</evidence>
<dbReference type="EMBL" id="PKUR01000002">
    <property type="protein sequence ID" value="PLW86114.1"/>
    <property type="molecule type" value="Genomic_DNA"/>
</dbReference>
<dbReference type="Proteomes" id="UP000235162">
    <property type="component" value="Unassembled WGS sequence"/>
</dbReference>
<proteinExistence type="inferred from homology"/>
<sequence length="365" mass="39223">MEDSRVKVLVVDDSALVRNILSRIFEEADDIEVVGVAGDPYIARDKIKSLNPDVITLDVEMPRMDGLTFLGNLMRLRPLPVVMVSSLTQRSADVTLRALELGAVDFVTKPSIDVSHTLQDYADELLTKVRHAARVKVHRRNANPANTPTHTPITGARAASKQRNFRTTDRLIAIGASTGGTEAIREVLMGLPSDAPGIVIAQHIPPGFSAAFAERLDRITQLSVKEAEDGDQVLPGHAFVAPGDRHLRLTRSGARYLCLLDDSEPVNRHKPSVDVLFRSVLAAVGDNAVAAILTGMGGDGASAMCALKDQHVHTIAQDEETSVVWGMPGETVRLGGACETLPLGQIAAALLEATSYGELVTQARR</sequence>
<comment type="PTM">
    <text evidence="5">Phosphorylated by CheA. Phosphorylation of the N-terminal regulatory domain activates the methylesterase activity.</text>
</comment>
<dbReference type="RefSeq" id="WP_084198757.1">
    <property type="nucleotide sequence ID" value="NZ_BMYL01000002.1"/>
</dbReference>
<dbReference type="Pfam" id="PF00072">
    <property type="entry name" value="Response_reg"/>
    <property type="match status" value="1"/>
</dbReference>
<evidence type="ECO:0000256" key="1">
    <source>
        <dbReference type="ARBA" id="ARBA00022490"/>
    </source>
</evidence>
<comment type="caution">
    <text evidence="10">The sequence shown here is derived from an EMBL/GenBank/DDBJ whole genome shotgun (WGS) entry which is preliminary data.</text>
</comment>
<evidence type="ECO:0000259" key="8">
    <source>
        <dbReference type="PROSITE" id="PS50110"/>
    </source>
</evidence>
<comment type="domain">
    <text evidence="5">Contains a C-terminal catalytic domain, and an N-terminal region which modulates catalytic activity.</text>
</comment>
<comment type="catalytic activity">
    <reaction evidence="5">
        <text>L-glutaminyl-[protein] + H2O = L-glutamyl-[protein] + NH4(+)</text>
        <dbReference type="Rhea" id="RHEA:16441"/>
        <dbReference type="Rhea" id="RHEA-COMP:10207"/>
        <dbReference type="Rhea" id="RHEA-COMP:10208"/>
        <dbReference type="ChEBI" id="CHEBI:15377"/>
        <dbReference type="ChEBI" id="CHEBI:28938"/>
        <dbReference type="ChEBI" id="CHEBI:29973"/>
        <dbReference type="ChEBI" id="CHEBI:30011"/>
        <dbReference type="EC" id="3.5.1.44"/>
    </reaction>
</comment>
<dbReference type="PIRSF" id="PIRSF000876">
    <property type="entry name" value="RR_chemtxs_CheB"/>
    <property type="match status" value="1"/>
</dbReference>
<gene>
    <name evidence="5" type="primary">cheB</name>
    <name evidence="10" type="ORF">C0029_06605</name>
</gene>
<comment type="catalytic activity">
    <reaction evidence="4 5">
        <text>[protein]-L-glutamate 5-O-methyl ester + H2O = L-glutamyl-[protein] + methanol + H(+)</text>
        <dbReference type="Rhea" id="RHEA:23236"/>
        <dbReference type="Rhea" id="RHEA-COMP:10208"/>
        <dbReference type="Rhea" id="RHEA-COMP:10311"/>
        <dbReference type="ChEBI" id="CHEBI:15377"/>
        <dbReference type="ChEBI" id="CHEBI:15378"/>
        <dbReference type="ChEBI" id="CHEBI:17790"/>
        <dbReference type="ChEBI" id="CHEBI:29973"/>
        <dbReference type="ChEBI" id="CHEBI:82795"/>
        <dbReference type="EC" id="3.1.1.61"/>
    </reaction>
</comment>
<dbReference type="SUPFAM" id="SSF52738">
    <property type="entry name" value="Methylesterase CheB, C-terminal domain"/>
    <property type="match status" value="1"/>
</dbReference>
<dbReference type="Pfam" id="PF01339">
    <property type="entry name" value="CheB_methylest"/>
    <property type="match status" value="1"/>
</dbReference>
<accession>A0AAP8SN29</accession>
<keyword evidence="11" id="KW-1185">Reference proteome</keyword>
<dbReference type="SUPFAM" id="SSF52172">
    <property type="entry name" value="CheY-like"/>
    <property type="match status" value="1"/>
</dbReference>
<dbReference type="HAMAP" id="MF_00099">
    <property type="entry name" value="CheB_chemtxs"/>
    <property type="match status" value="1"/>
</dbReference>
<dbReference type="Gene3D" id="3.40.50.2300">
    <property type="match status" value="1"/>
</dbReference>
<evidence type="ECO:0000313" key="11">
    <source>
        <dbReference type="Proteomes" id="UP000235162"/>
    </source>
</evidence>
<dbReference type="NCBIfam" id="NF001965">
    <property type="entry name" value="PRK00742.1"/>
    <property type="match status" value="1"/>
</dbReference>
<evidence type="ECO:0000256" key="3">
    <source>
        <dbReference type="ARBA" id="ARBA00022801"/>
    </source>
</evidence>
<name>A0AAP8SN29_9GAMM</name>
<evidence type="ECO:0000256" key="5">
    <source>
        <dbReference type="HAMAP-Rule" id="MF_00099"/>
    </source>
</evidence>
<feature type="domain" description="CheB-type methylesterase" evidence="9">
    <location>
        <begin position="165"/>
        <end position="357"/>
    </location>
</feature>
<feature type="active site" evidence="5 6">
    <location>
        <position position="203"/>
    </location>
</feature>
<feature type="domain" description="Response regulatory" evidence="8">
    <location>
        <begin position="7"/>
        <end position="124"/>
    </location>
</feature>
<evidence type="ECO:0000256" key="7">
    <source>
        <dbReference type="PROSITE-ProRule" id="PRU00169"/>
    </source>
</evidence>
<feature type="active site" evidence="5 6">
    <location>
        <position position="299"/>
    </location>
</feature>
<comment type="subcellular location">
    <subcellularLocation>
        <location evidence="5">Cytoplasm</location>
    </subcellularLocation>
</comment>
<dbReference type="CDD" id="cd17541">
    <property type="entry name" value="REC_CheB-like"/>
    <property type="match status" value="1"/>
</dbReference>
<dbReference type="NCBIfam" id="NF009206">
    <property type="entry name" value="PRK12555.1"/>
    <property type="match status" value="1"/>
</dbReference>
<dbReference type="InterPro" id="IPR008248">
    <property type="entry name" value="CheB-like"/>
</dbReference>
<dbReference type="GO" id="GO:0050568">
    <property type="term" value="F:protein-glutamine glutaminase activity"/>
    <property type="evidence" value="ECO:0007669"/>
    <property type="project" value="UniProtKB-UniRule"/>
</dbReference>
<dbReference type="GO" id="GO:0006935">
    <property type="term" value="P:chemotaxis"/>
    <property type="evidence" value="ECO:0007669"/>
    <property type="project" value="UniProtKB-UniRule"/>
</dbReference>
<dbReference type="SMART" id="SM00448">
    <property type="entry name" value="REC"/>
    <property type="match status" value="1"/>
</dbReference>
<dbReference type="Gene3D" id="3.40.50.180">
    <property type="entry name" value="Methylesterase CheB, C-terminal domain"/>
    <property type="match status" value="1"/>
</dbReference>
<dbReference type="GO" id="GO:0005737">
    <property type="term" value="C:cytoplasm"/>
    <property type="evidence" value="ECO:0007669"/>
    <property type="project" value="UniProtKB-SubCell"/>
</dbReference>
<dbReference type="PANTHER" id="PTHR42872:SF6">
    <property type="entry name" value="PROTEIN-GLUTAMATE METHYLESTERASE_PROTEIN-GLUTAMINE GLUTAMINASE"/>
    <property type="match status" value="1"/>
</dbReference>
<dbReference type="GO" id="GO:0008984">
    <property type="term" value="F:protein-glutamate methylesterase activity"/>
    <property type="evidence" value="ECO:0007669"/>
    <property type="project" value="UniProtKB-UniRule"/>
</dbReference>
<protein>
    <recommendedName>
        <fullName evidence="5">Protein-glutamate methylesterase/protein-glutamine glutaminase</fullName>
        <ecNumber evidence="5">3.1.1.61</ecNumber>
        <ecNumber evidence="5">3.5.1.44</ecNumber>
    </recommendedName>
</protein>
<keyword evidence="2 5" id="KW-0145">Chemotaxis</keyword>
<evidence type="ECO:0000313" key="10">
    <source>
        <dbReference type="EMBL" id="PLW86114.1"/>
    </source>
</evidence>
<keyword evidence="5 7" id="KW-0597">Phosphoprotein</keyword>
<dbReference type="InterPro" id="IPR011006">
    <property type="entry name" value="CheY-like_superfamily"/>
</dbReference>
<evidence type="ECO:0000256" key="4">
    <source>
        <dbReference type="ARBA" id="ARBA00048267"/>
    </source>
</evidence>
<evidence type="ECO:0000256" key="6">
    <source>
        <dbReference type="PROSITE-ProRule" id="PRU00050"/>
    </source>
</evidence>
<dbReference type="PROSITE" id="PS50110">
    <property type="entry name" value="RESPONSE_REGULATORY"/>
    <property type="match status" value="1"/>
</dbReference>
<evidence type="ECO:0000256" key="2">
    <source>
        <dbReference type="ARBA" id="ARBA00022500"/>
    </source>
</evidence>
<reference evidence="10 11" key="1">
    <citation type="submission" date="2018-01" db="EMBL/GenBank/DDBJ databases">
        <title>The draft genome sequence of Halioglobus japonicus S1-36.</title>
        <authorList>
            <person name="Du Z.-J."/>
            <person name="Shi M.-J."/>
        </authorList>
    </citation>
    <scope>NUCLEOTIDE SEQUENCE [LARGE SCALE GENOMIC DNA]</scope>
    <source>
        <strain evidence="10 11">S1-36</strain>
    </source>
</reference>
<dbReference type="AlphaFoldDB" id="A0AAP8SN29"/>
<keyword evidence="3 5" id="KW-0378">Hydrolase</keyword>
<dbReference type="EC" id="3.1.1.61" evidence="5"/>
<dbReference type="InterPro" id="IPR000673">
    <property type="entry name" value="Sig_transdc_resp-reg_Me-estase"/>
</dbReference>
<dbReference type="PANTHER" id="PTHR42872">
    <property type="entry name" value="PROTEIN-GLUTAMATE METHYLESTERASE/PROTEIN-GLUTAMINE GLUTAMINASE"/>
    <property type="match status" value="1"/>
</dbReference>
<comment type="similarity">
    <text evidence="5">Belongs to the CheB family.</text>
</comment>
<feature type="modified residue" description="4-aspartylphosphate" evidence="5 7">
    <location>
        <position position="58"/>
    </location>
</feature>